<evidence type="ECO:0000256" key="10">
    <source>
        <dbReference type="PROSITE-ProRule" id="PRU10141"/>
    </source>
</evidence>
<feature type="binding site" evidence="10">
    <location>
        <position position="33"/>
    </location>
    <ligand>
        <name>ATP</name>
        <dbReference type="ChEBI" id="CHEBI:30616"/>
    </ligand>
</feature>
<evidence type="ECO:0000313" key="13">
    <source>
        <dbReference type="EMBL" id="ALS04693.1"/>
    </source>
</evidence>
<keyword evidence="7 10" id="KW-0067">ATP-binding</keyword>
<dbReference type="SUPFAM" id="SSF56112">
    <property type="entry name" value="Protein kinase-like (PK-like)"/>
    <property type="match status" value="1"/>
</dbReference>
<feature type="domain" description="Protein kinase" evidence="12">
    <location>
        <begin position="4"/>
        <end position="302"/>
    </location>
</feature>
<accession>A0A0U2V6X7</accession>
<dbReference type="FunFam" id="1.10.510.10:FF:000574">
    <property type="entry name" value="Cell division related protein kinase 2"/>
    <property type="match status" value="1"/>
</dbReference>
<dbReference type="PROSITE" id="PS00107">
    <property type="entry name" value="PROTEIN_KINASE_ATP"/>
    <property type="match status" value="1"/>
</dbReference>
<evidence type="ECO:0000256" key="3">
    <source>
        <dbReference type="ARBA" id="ARBA00022527"/>
    </source>
</evidence>
<proteinExistence type="evidence at transcript level"/>
<dbReference type="InterPro" id="IPR000719">
    <property type="entry name" value="Prot_kinase_dom"/>
</dbReference>
<evidence type="ECO:0000256" key="11">
    <source>
        <dbReference type="RuleBase" id="RU000304"/>
    </source>
</evidence>
<evidence type="ECO:0000256" key="9">
    <source>
        <dbReference type="ARBA" id="ARBA00048367"/>
    </source>
</evidence>
<dbReference type="GO" id="GO:0000082">
    <property type="term" value="P:G1/S transition of mitotic cell cycle"/>
    <property type="evidence" value="ECO:0007669"/>
    <property type="project" value="TreeGrafter"/>
</dbReference>
<dbReference type="Pfam" id="PF00069">
    <property type="entry name" value="Pkinase"/>
    <property type="match status" value="1"/>
</dbReference>
<dbReference type="GO" id="GO:0005634">
    <property type="term" value="C:nucleus"/>
    <property type="evidence" value="ECO:0007669"/>
    <property type="project" value="TreeGrafter"/>
</dbReference>
<name>A0A0U2V6X7_9MAXI</name>
<evidence type="ECO:0000256" key="1">
    <source>
        <dbReference type="ARBA" id="ARBA00006485"/>
    </source>
</evidence>
<comment type="catalytic activity">
    <reaction evidence="9">
        <text>L-seryl-[protein] + ATP = O-phospho-L-seryl-[protein] + ADP + H(+)</text>
        <dbReference type="Rhea" id="RHEA:17989"/>
        <dbReference type="Rhea" id="RHEA-COMP:9863"/>
        <dbReference type="Rhea" id="RHEA-COMP:11604"/>
        <dbReference type="ChEBI" id="CHEBI:15378"/>
        <dbReference type="ChEBI" id="CHEBI:29999"/>
        <dbReference type="ChEBI" id="CHEBI:30616"/>
        <dbReference type="ChEBI" id="CHEBI:83421"/>
        <dbReference type="ChEBI" id="CHEBI:456216"/>
        <dbReference type="EC" id="2.7.11.22"/>
    </reaction>
</comment>
<dbReference type="GO" id="GO:0005737">
    <property type="term" value="C:cytoplasm"/>
    <property type="evidence" value="ECO:0007669"/>
    <property type="project" value="TreeGrafter"/>
</dbReference>
<evidence type="ECO:0000256" key="6">
    <source>
        <dbReference type="ARBA" id="ARBA00022777"/>
    </source>
</evidence>
<evidence type="ECO:0000256" key="2">
    <source>
        <dbReference type="ARBA" id="ARBA00012425"/>
    </source>
</evidence>
<dbReference type="PANTHER" id="PTHR24056:SF254">
    <property type="entry name" value="CYCLIN-DEPENDENT KINASE 2"/>
    <property type="match status" value="1"/>
</dbReference>
<evidence type="ECO:0000256" key="5">
    <source>
        <dbReference type="ARBA" id="ARBA00022741"/>
    </source>
</evidence>
<dbReference type="InterPro" id="IPR017441">
    <property type="entry name" value="Protein_kinase_ATP_BS"/>
</dbReference>
<keyword evidence="6 13" id="KW-0418">Kinase</keyword>
<dbReference type="GO" id="GO:0004693">
    <property type="term" value="F:cyclin-dependent protein serine/threonine kinase activity"/>
    <property type="evidence" value="ECO:0007669"/>
    <property type="project" value="UniProtKB-EC"/>
</dbReference>
<dbReference type="GO" id="GO:0005524">
    <property type="term" value="F:ATP binding"/>
    <property type="evidence" value="ECO:0007669"/>
    <property type="project" value="UniProtKB-UniRule"/>
</dbReference>
<evidence type="ECO:0000256" key="8">
    <source>
        <dbReference type="ARBA" id="ARBA00047811"/>
    </source>
</evidence>
<dbReference type="GO" id="GO:0000307">
    <property type="term" value="C:cyclin-dependent protein kinase holoenzyme complex"/>
    <property type="evidence" value="ECO:0007669"/>
    <property type="project" value="TreeGrafter"/>
</dbReference>
<dbReference type="GO" id="GO:0010468">
    <property type="term" value="P:regulation of gene expression"/>
    <property type="evidence" value="ECO:0007669"/>
    <property type="project" value="TreeGrafter"/>
</dbReference>
<keyword evidence="3 11" id="KW-0723">Serine/threonine-protein kinase</keyword>
<dbReference type="EMBL" id="KT754859">
    <property type="protein sequence ID" value="ALS04693.1"/>
    <property type="molecule type" value="mRNA"/>
</dbReference>
<keyword evidence="5 10" id="KW-0547">Nucleotide-binding</keyword>
<organism evidence="13">
    <name type="scientific">Pseudodiaptomus poplesia</name>
    <dbReference type="NCBI Taxonomy" id="213370"/>
    <lineage>
        <taxon>Eukaryota</taxon>
        <taxon>Metazoa</taxon>
        <taxon>Ecdysozoa</taxon>
        <taxon>Arthropoda</taxon>
        <taxon>Crustacea</taxon>
        <taxon>Multicrustacea</taxon>
        <taxon>Hexanauplia</taxon>
        <taxon>Copepoda</taxon>
        <taxon>Calanoida</taxon>
        <taxon>Pseudodiaptomidae</taxon>
        <taxon>Pseudodiaptomus</taxon>
    </lineage>
</organism>
<dbReference type="GO" id="GO:0030332">
    <property type="term" value="F:cyclin binding"/>
    <property type="evidence" value="ECO:0007669"/>
    <property type="project" value="TreeGrafter"/>
</dbReference>
<reference evidence="13" key="1">
    <citation type="journal article" date="2015" name="Sci. Rep.">
        <title>Spliced leader RNA trans-splicing discovered in copepods.</title>
        <authorList>
            <person name="Yang F."/>
            <person name="Xu D."/>
            <person name="Zhuang Y."/>
            <person name="Yi X."/>
            <person name="Huang Y."/>
            <person name="Chen H."/>
            <person name="Lin S."/>
            <person name="Campbell D.A."/>
            <person name="Sturm N.R."/>
            <person name="Liu G."/>
            <person name="Zhang H."/>
        </authorList>
    </citation>
    <scope>NUCLEOTIDE SEQUENCE</scope>
</reference>
<dbReference type="InterPro" id="IPR011009">
    <property type="entry name" value="Kinase-like_dom_sf"/>
</dbReference>
<dbReference type="Gene3D" id="1.10.510.10">
    <property type="entry name" value="Transferase(Phosphotransferase) domain 1"/>
    <property type="match status" value="1"/>
</dbReference>
<dbReference type="FunFam" id="3.30.200.20:FF:000599">
    <property type="entry name" value="Cyclin-dependent kinase 2"/>
    <property type="match status" value="1"/>
</dbReference>
<comment type="similarity">
    <text evidence="1">Belongs to the protein kinase superfamily. CMGC Ser/Thr protein kinase family. CDC2/CDKX subfamily.</text>
</comment>
<dbReference type="GO" id="GO:0010389">
    <property type="term" value="P:regulation of G2/M transition of mitotic cell cycle"/>
    <property type="evidence" value="ECO:0007669"/>
    <property type="project" value="TreeGrafter"/>
</dbReference>
<dbReference type="SMART" id="SM00220">
    <property type="entry name" value="S_TKc"/>
    <property type="match status" value="1"/>
</dbReference>
<sequence length="314" mass="36016">MEHFQKIEKIGKGTYGIVYKAKDKVTGQIVALKKIRLDNESEGVPSSSMREISLLKELDHPGIVQLLEVVHCNTSSTDQKLYLVFEHLDKDLKKFLDDFTASRRLKDPKADGGIPEPLAKSFMRQLMEAIHYCHSHRVLHRDLKPRNLLIDPCGRIKLADFGLARSFGFPVRTFTHEVITLWYRGPEILLGAKFYSYPVDIWSIGCIFAEMVTRRPLFPGDSEIDQLFRIFRTLGTPNEQVWPGVSSLPDYKSAFPLWEARDPLKIISEDFSLPAREFLAQTLKYNPIDRISAKASLLHPFLSQATYVNFNDYL</sequence>
<evidence type="ECO:0000259" key="12">
    <source>
        <dbReference type="PROSITE" id="PS50011"/>
    </source>
</evidence>
<evidence type="ECO:0000256" key="4">
    <source>
        <dbReference type="ARBA" id="ARBA00022679"/>
    </source>
</evidence>
<protein>
    <recommendedName>
        <fullName evidence="2">cyclin-dependent kinase</fullName>
        <ecNumber evidence="2">2.7.11.22</ecNumber>
    </recommendedName>
</protein>
<dbReference type="InterPro" id="IPR050108">
    <property type="entry name" value="CDK"/>
</dbReference>
<dbReference type="EC" id="2.7.11.22" evidence="2"/>
<dbReference type="PANTHER" id="PTHR24056">
    <property type="entry name" value="CELL DIVISION PROTEIN KINASE"/>
    <property type="match status" value="1"/>
</dbReference>
<dbReference type="InterPro" id="IPR008271">
    <property type="entry name" value="Ser/Thr_kinase_AS"/>
</dbReference>
<keyword evidence="4" id="KW-0808">Transferase</keyword>
<dbReference type="PROSITE" id="PS50011">
    <property type="entry name" value="PROTEIN_KINASE_DOM"/>
    <property type="match status" value="1"/>
</dbReference>
<dbReference type="AlphaFoldDB" id="A0A0U2V6X7"/>
<dbReference type="Gene3D" id="3.30.200.20">
    <property type="entry name" value="Phosphorylase Kinase, domain 1"/>
    <property type="match status" value="1"/>
</dbReference>
<dbReference type="GO" id="GO:0007165">
    <property type="term" value="P:signal transduction"/>
    <property type="evidence" value="ECO:0007669"/>
    <property type="project" value="TreeGrafter"/>
</dbReference>
<comment type="catalytic activity">
    <reaction evidence="8">
        <text>L-threonyl-[protein] + ATP = O-phospho-L-threonyl-[protein] + ADP + H(+)</text>
        <dbReference type="Rhea" id="RHEA:46608"/>
        <dbReference type="Rhea" id="RHEA-COMP:11060"/>
        <dbReference type="Rhea" id="RHEA-COMP:11605"/>
        <dbReference type="ChEBI" id="CHEBI:15378"/>
        <dbReference type="ChEBI" id="CHEBI:30013"/>
        <dbReference type="ChEBI" id="CHEBI:30616"/>
        <dbReference type="ChEBI" id="CHEBI:61977"/>
        <dbReference type="ChEBI" id="CHEBI:456216"/>
        <dbReference type="EC" id="2.7.11.22"/>
    </reaction>
</comment>
<dbReference type="PROSITE" id="PS00108">
    <property type="entry name" value="PROTEIN_KINASE_ST"/>
    <property type="match status" value="1"/>
</dbReference>
<evidence type="ECO:0000256" key="7">
    <source>
        <dbReference type="ARBA" id="ARBA00022840"/>
    </source>
</evidence>